<feature type="chain" id="PRO_5035872098" evidence="2">
    <location>
        <begin position="20"/>
        <end position="131"/>
    </location>
</feature>
<name>A0A8S4GFX3_PLUXY</name>
<dbReference type="Proteomes" id="UP000653454">
    <property type="component" value="Unassembled WGS sequence"/>
</dbReference>
<feature type="signal peptide" evidence="2">
    <location>
        <begin position="1"/>
        <end position="19"/>
    </location>
</feature>
<evidence type="ECO:0000256" key="2">
    <source>
        <dbReference type="SAM" id="SignalP"/>
    </source>
</evidence>
<evidence type="ECO:0000313" key="4">
    <source>
        <dbReference type="Proteomes" id="UP000653454"/>
    </source>
</evidence>
<dbReference type="AlphaFoldDB" id="A0A8S4GFX3"/>
<protein>
    <submittedName>
        <fullName evidence="3">(diamondback moth) hypothetical protein</fullName>
    </submittedName>
</protein>
<comment type="caution">
    <text evidence="3">The sequence shown here is derived from an EMBL/GenBank/DDBJ whole genome shotgun (WGS) entry which is preliminary data.</text>
</comment>
<evidence type="ECO:0000313" key="3">
    <source>
        <dbReference type="EMBL" id="CAG9138684.1"/>
    </source>
</evidence>
<feature type="region of interest" description="Disordered" evidence="1">
    <location>
        <begin position="95"/>
        <end position="131"/>
    </location>
</feature>
<accession>A0A8S4GFX3</accession>
<dbReference type="EMBL" id="CAJHNJ030000730">
    <property type="protein sequence ID" value="CAG9138684.1"/>
    <property type="molecule type" value="Genomic_DNA"/>
</dbReference>
<sequence length="131" mass="14580">MKLFVFVLSVFAIMAAVFGQGHPIHFTHREPSPEPYHFVDKPVIAHTLHEPRVAVQSIVNFTILVQETYYNVSVASWTSGTISYMAPNSPVKKDKYVRGDEGGGEVTRSPRPRAHFSAAHNSQNYARVASP</sequence>
<gene>
    <name evidence="3" type="ORF">PLXY2_LOCUS16935</name>
</gene>
<keyword evidence="2" id="KW-0732">Signal</keyword>
<keyword evidence="4" id="KW-1185">Reference proteome</keyword>
<proteinExistence type="predicted"/>
<reference evidence="3" key="1">
    <citation type="submission" date="2020-11" db="EMBL/GenBank/DDBJ databases">
        <authorList>
            <person name="Whiteford S."/>
        </authorList>
    </citation>
    <scope>NUCLEOTIDE SEQUENCE</scope>
</reference>
<evidence type="ECO:0000256" key="1">
    <source>
        <dbReference type="SAM" id="MobiDB-lite"/>
    </source>
</evidence>
<organism evidence="3 4">
    <name type="scientific">Plutella xylostella</name>
    <name type="common">Diamondback moth</name>
    <name type="synonym">Plutella maculipennis</name>
    <dbReference type="NCBI Taxonomy" id="51655"/>
    <lineage>
        <taxon>Eukaryota</taxon>
        <taxon>Metazoa</taxon>
        <taxon>Ecdysozoa</taxon>
        <taxon>Arthropoda</taxon>
        <taxon>Hexapoda</taxon>
        <taxon>Insecta</taxon>
        <taxon>Pterygota</taxon>
        <taxon>Neoptera</taxon>
        <taxon>Endopterygota</taxon>
        <taxon>Lepidoptera</taxon>
        <taxon>Glossata</taxon>
        <taxon>Ditrysia</taxon>
        <taxon>Yponomeutoidea</taxon>
        <taxon>Plutellidae</taxon>
        <taxon>Plutella</taxon>
    </lineage>
</organism>